<keyword evidence="1" id="KW-0378">Hydrolase</keyword>
<dbReference type="Gene3D" id="3.40.50.1820">
    <property type="entry name" value="alpha/beta hydrolase"/>
    <property type="match status" value="1"/>
</dbReference>
<dbReference type="SUPFAM" id="SSF53474">
    <property type="entry name" value="alpha/beta-Hydrolases"/>
    <property type="match status" value="1"/>
</dbReference>
<accession>A0A940MRP2</accession>
<proteinExistence type="predicted"/>
<keyword evidence="2" id="KW-1185">Reference proteome</keyword>
<dbReference type="EMBL" id="JAGISH010000008">
    <property type="protein sequence ID" value="MBP0483772.1"/>
    <property type="molecule type" value="Genomic_DNA"/>
</dbReference>
<dbReference type="GO" id="GO:0016787">
    <property type="term" value="F:hydrolase activity"/>
    <property type="evidence" value="ECO:0007669"/>
    <property type="project" value="UniProtKB-KW"/>
</dbReference>
<dbReference type="RefSeq" id="WP_209361715.1">
    <property type="nucleotide sequence ID" value="NZ_JAGISH010000008.1"/>
</dbReference>
<dbReference type="InterPro" id="IPR029058">
    <property type="entry name" value="AB_hydrolase_fold"/>
</dbReference>
<evidence type="ECO:0000313" key="2">
    <source>
        <dbReference type="Proteomes" id="UP000675940"/>
    </source>
</evidence>
<dbReference type="Proteomes" id="UP000675940">
    <property type="component" value="Unassembled WGS sequence"/>
</dbReference>
<organism evidence="1 2">
    <name type="scientific">Sagittula salina</name>
    <dbReference type="NCBI Taxonomy" id="2820268"/>
    <lineage>
        <taxon>Bacteria</taxon>
        <taxon>Pseudomonadati</taxon>
        <taxon>Pseudomonadota</taxon>
        <taxon>Alphaproteobacteria</taxon>
        <taxon>Rhodobacterales</taxon>
        <taxon>Roseobacteraceae</taxon>
        <taxon>Sagittula</taxon>
    </lineage>
</organism>
<gene>
    <name evidence="1" type="ORF">J5474_14910</name>
</gene>
<sequence length="199" mass="21510">MTDYAYAETSGQPGAPLIFTCHGTGGTEAQFHGFASEVLPEAHVISPRGDVSEHGALRYFRRRAEGLYDMADLARRTEAMLRFVEAARARTGATRVMGLGYSNGANILAAVAMAQPALFTDLALMHPLIPWQPAPAPALAGTRVLVTAGRRDPICPPDATRAFCAWLEGQGADLRTEWHAHGHEITQDEVNTVVEFLRG</sequence>
<protein>
    <submittedName>
        <fullName evidence="1">Alpha/beta hydrolase</fullName>
    </submittedName>
</protein>
<dbReference type="AlphaFoldDB" id="A0A940MRP2"/>
<comment type="caution">
    <text evidence="1">The sequence shown here is derived from an EMBL/GenBank/DDBJ whole genome shotgun (WGS) entry which is preliminary data.</text>
</comment>
<name>A0A940MRP2_9RHOB</name>
<reference evidence="1" key="1">
    <citation type="submission" date="2021-03" db="EMBL/GenBank/DDBJ databases">
        <title>Sagittula salina sp. nov. strain M10.9X isolated from the marine waste.</title>
        <authorList>
            <person name="Satari L."/>
            <person name="Molina-Menor E."/>
            <person name="Vidal-Verdu A."/>
            <person name="Pascual J."/>
            <person name="Pereto J."/>
            <person name="Porcar M."/>
        </authorList>
    </citation>
    <scope>NUCLEOTIDE SEQUENCE</scope>
    <source>
        <strain evidence="1">M10.9X</strain>
    </source>
</reference>
<evidence type="ECO:0000313" key="1">
    <source>
        <dbReference type="EMBL" id="MBP0483772.1"/>
    </source>
</evidence>